<accession>A0AAV4APJ2</accession>
<protein>
    <submittedName>
        <fullName evidence="1">Uncharacterized protein</fullName>
    </submittedName>
</protein>
<dbReference type="EMBL" id="BLXT01004148">
    <property type="protein sequence ID" value="GFO10180.1"/>
    <property type="molecule type" value="Genomic_DNA"/>
</dbReference>
<gene>
    <name evidence="1" type="ORF">PoB_003668500</name>
</gene>
<sequence>MGDKARPVRRSGRRQARNLSEQRCVGSDLCSGVHFDLRLFSKRTGATFSANLMSWAVAKGSNNNFISRFAQQIVSPHNHGVKESIASQSWCQGIDPEV</sequence>
<keyword evidence="2" id="KW-1185">Reference proteome</keyword>
<proteinExistence type="predicted"/>
<dbReference type="Proteomes" id="UP000735302">
    <property type="component" value="Unassembled WGS sequence"/>
</dbReference>
<name>A0AAV4APJ2_9GAST</name>
<evidence type="ECO:0000313" key="2">
    <source>
        <dbReference type="Proteomes" id="UP000735302"/>
    </source>
</evidence>
<dbReference type="AlphaFoldDB" id="A0AAV4APJ2"/>
<organism evidence="1 2">
    <name type="scientific">Plakobranchus ocellatus</name>
    <dbReference type="NCBI Taxonomy" id="259542"/>
    <lineage>
        <taxon>Eukaryota</taxon>
        <taxon>Metazoa</taxon>
        <taxon>Spiralia</taxon>
        <taxon>Lophotrochozoa</taxon>
        <taxon>Mollusca</taxon>
        <taxon>Gastropoda</taxon>
        <taxon>Heterobranchia</taxon>
        <taxon>Euthyneura</taxon>
        <taxon>Panpulmonata</taxon>
        <taxon>Sacoglossa</taxon>
        <taxon>Placobranchoidea</taxon>
        <taxon>Plakobranchidae</taxon>
        <taxon>Plakobranchus</taxon>
    </lineage>
</organism>
<reference evidence="1 2" key="1">
    <citation type="journal article" date="2021" name="Elife">
        <title>Chloroplast acquisition without the gene transfer in kleptoplastic sea slugs, Plakobranchus ocellatus.</title>
        <authorList>
            <person name="Maeda T."/>
            <person name="Takahashi S."/>
            <person name="Yoshida T."/>
            <person name="Shimamura S."/>
            <person name="Takaki Y."/>
            <person name="Nagai Y."/>
            <person name="Toyoda A."/>
            <person name="Suzuki Y."/>
            <person name="Arimoto A."/>
            <person name="Ishii H."/>
            <person name="Satoh N."/>
            <person name="Nishiyama T."/>
            <person name="Hasebe M."/>
            <person name="Maruyama T."/>
            <person name="Minagawa J."/>
            <person name="Obokata J."/>
            <person name="Shigenobu S."/>
        </authorList>
    </citation>
    <scope>NUCLEOTIDE SEQUENCE [LARGE SCALE GENOMIC DNA]</scope>
</reference>
<comment type="caution">
    <text evidence="1">The sequence shown here is derived from an EMBL/GenBank/DDBJ whole genome shotgun (WGS) entry which is preliminary data.</text>
</comment>
<evidence type="ECO:0000313" key="1">
    <source>
        <dbReference type="EMBL" id="GFO10180.1"/>
    </source>
</evidence>